<evidence type="ECO:0000313" key="3">
    <source>
        <dbReference type="Proteomes" id="UP001370490"/>
    </source>
</evidence>
<dbReference type="PANTHER" id="PTHR12203:SF108">
    <property type="entry name" value="O-GLUCOSYLTRANSFERASE RUMI HOMOLOG"/>
    <property type="match status" value="1"/>
</dbReference>
<dbReference type="SMART" id="SM00672">
    <property type="entry name" value="CAP10"/>
    <property type="match status" value="1"/>
</dbReference>
<dbReference type="Proteomes" id="UP001370490">
    <property type="component" value="Unassembled WGS sequence"/>
</dbReference>
<accession>A0AAN8UY42</accession>
<proteinExistence type="predicted"/>
<keyword evidence="3" id="KW-1185">Reference proteome</keyword>
<dbReference type="Pfam" id="PF05686">
    <property type="entry name" value="Glyco_transf_90"/>
    <property type="match status" value="1"/>
</dbReference>
<gene>
    <name evidence="2" type="ORF">RJ641_016055</name>
</gene>
<name>A0AAN8UY42_9MAGN</name>
<feature type="domain" description="Glycosyl transferase CAP10" evidence="1">
    <location>
        <begin position="218"/>
        <end position="498"/>
    </location>
</feature>
<dbReference type="AlphaFoldDB" id="A0AAN8UY42"/>
<evidence type="ECO:0000313" key="2">
    <source>
        <dbReference type="EMBL" id="KAK6920151.1"/>
    </source>
</evidence>
<keyword evidence="2" id="KW-0808">Transferase</keyword>
<evidence type="ECO:0000259" key="1">
    <source>
        <dbReference type="SMART" id="SM00672"/>
    </source>
</evidence>
<comment type="caution">
    <text evidence="2">The sequence shown here is derived from an EMBL/GenBank/DDBJ whole genome shotgun (WGS) entry which is preliminary data.</text>
</comment>
<dbReference type="EMBL" id="JBAMMX010000021">
    <property type="protein sequence ID" value="KAK6920151.1"/>
    <property type="molecule type" value="Genomic_DNA"/>
</dbReference>
<reference evidence="2 3" key="1">
    <citation type="submission" date="2023-12" db="EMBL/GenBank/DDBJ databases">
        <title>A high-quality genome assembly for Dillenia turbinata (Dilleniales).</title>
        <authorList>
            <person name="Chanderbali A."/>
        </authorList>
    </citation>
    <scope>NUCLEOTIDE SEQUENCE [LARGE SCALE GENOMIC DNA]</scope>
    <source>
        <strain evidence="2">LSX21</strain>
        <tissue evidence="2">Leaf</tissue>
    </source>
</reference>
<dbReference type="InterPro" id="IPR006598">
    <property type="entry name" value="CAP10"/>
</dbReference>
<dbReference type="PANTHER" id="PTHR12203">
    <property type="entry name" value="KDEL LYS-ASP-GLU-LEU CONTAINING - RELATED"/>
    <property type="match status" value="1"/>
</dbReference>
<dbReference type="GO" id="GO:0016740">
    <property type="term" value="F:transferase activity"/>
    <property type="evidence" value="ECO:0007669"/>
    <property type="project" value="UniProtKB-KW"/>
</dbReference>
<organism evidence="2 3">
    <name type="scientific">Dillenia turbinata</name>
    <dbReference type="NCBI Taxonomy" id="194707"/>
    <lineage>
        <taxon>Eukaryota</taxon>
        <taxon>Viridiplantae</taxon>
        <taxon>Streptophyta</taxon>
        <taxon>Embryophyta</taxon>
        <taxon>Tracheophyta</taxon>
        <taxon>Spermatophyta</taxon>
        <taxon>Magnoliopsida</taxon>
        <taxon>eudicotyledons</taxon>
        <taxon>Gunneridae</taxon>
        <taxon>Pentapetalae</taxon>
        <taxon>Dilleniales</taxon>
        <taxon>Dilleniaceae</taxon>
        <taxon>Dillenia</taxon>
    </lineage>
</organism>
<dbReference type="InterPro" id="IPR051091">
    <property type="entry name" value="O-Glucosyltr/Glycosyltrsf_90"/>
</dbReference>
<sequence length="586" mass="68096">MLNKENEKTFHETQEKLQAELKVKLKKKQKSEVFFNDTKAKHNHMFPHFIAPLVCESNEVNESNRRQKRKSSMCKFCRSNRTASEERCISSCSALISSQWIDASFITGASTRKAIFSSKGSKRAPLQLEFPLNCTNGNVNLTRPTNYPEAFETYVSSEEECPDYFKWIYEDLRPWQKTGITRDMVERAKDAAHIRIIVVDGKVYFEKYKWLLRSYPGKLPDLDLMFEYGDRPVIAAGDNQGAKANTSPPALFHYCGDDRTVDIVFPDWSFWGWPEINIKPWEALRKDLEEGSNKTKWIDREPYAFWRGNIRTGNRMELERCNPTDKQDWNARIFNLHAKSWFCRTGGKRLEKGSGARTYRTNAPTGVELKLALRLLVSSVLLIMDLSCRYKIYTEGEAWSVSEKYILSCDSVTMLIKTNYYDFFTRSLLPLKHYWPINDKDKCRSIKFAVDWGNNHMEQAQEIGKAGRRFIQEELKMGHVYDYMFHLLKGYGKLLKYKPMVTPGAVEVWSETMASNSQGLEKIYKVDTMVKRPAVTSPCTMPRPFDLPELEAFKRRKEDLMKQVEIWEANGVVGEDINLRNILEKA</sequence>
<protein>
    <submittedName>
        <fullName evidence="2">Glycosyl transferase CAP10 domain</fullName>
    </submittedName>
</protein>